<evidence type="ECO:0000313" key="2">
    <source>
        <dbReference type="Proteomes" id="UP000054324"/>
    </source>
</evidence>
<gene>
    <name evidence="1" type="ORF">T265_06587</name>
</gene>
<protein>
    <submittedName>
        <fullName evidence="1">Uncharacterized protein</fullName>
    </submittedName>
</protein>
<organism evidence="1 2">
    <name type="scientific">Opisthorchis viverrini</name>
    <name type="common">Southeast Asian liver fluke</name>
    <dbReference type="NCBI Taxonomy" id="6198"/>
    <lineage>
        <taxon>Eukaryota</taxon>
        <taxon>Metazoa</taxon>
        <taxon>Spiralia</taxon>
        <taxon>Lophotrochozoa</taxon>
        <taxon>Platyhelminthes</taxon>
        <taxon>Trematoda</taxon>
        <taxon>Digenea</taxon>
        <taxon>Opisthorchiida</taxon>
        <taxon>Opisthorchiata</taxon>
        <taxon>Opisthorchiidae</taxon>
        <taxon>Opisthorchis</taxon>
    </lineage>
</organism>
<dbReference type="CTD" id="20320766"/>
<keyword evidence="2" id="KW-1185">Reference proteome</keyword>
<dbReference type="AlphaFoldDB" id="A0A074ZK05"/>
<accession>A0A074ZK05</accession>
<reference evidence="1 2" key="1">
    <citation type="submission" date="2013-11" db="EMBL/GenBank/DDBJ databases">
        <title>Opisthorchis viverrini - life in the bile duct.</title>
        <authorList>
            <person name="Young N.D."/>
            <person name="Nagarajan N."/>
            <person name="Lin S.J."/>
            <person name="Korhonen P.K."/>
            <person name="Jex A.R."/>
            <person name="Hall R.S."/>
            <person name="Safavi-Hemami H."/>
            <person name="Kaewkong W."/>
            <person name="Bertrand D."/>
            <person name="Gao S."/>
            <person name="Seet Q."/>
            <person name="Wongkham S."/>
            <person name="Teh B.T."/>
            <person name="Wongkham C."/>
            <person name="Intapan P.M."/>
            <person name="Maleewong W."/>
            <person name="Yang X."/>
            <person name="Hu M."/>
            <person name="Wang Z."/>
            <person name="Hofmann A."/>
            <person name="Sternberg P.W."/>
            <person name="Tan P."/>
            <person name="Wang J."/>
            <person name="Gasser R.B."/>
        </authorList>
    </citation>
    <scope>NUCLEOTIDE SEQUENCE [LARGE SCALE GENOMIC DNA]</scope>
</reference>
<dbReference type="EMBL" id="KL596756">
    <property type="protein sequence ID" value="KER26107.1"/>
    <property type="molecule type" value="Genomic_DNA"/>
</dbReference>
<dbReference type="KEGG" id="ovi:T265_06587"/>
<name>A0A074ZK05_OPIVI</name>
<dbReference type="OrthoDB" id="6229751at2759"/>
<dbReference type="Proteomes" id="UP000054324">
    <property type="component" value="Unassembled WGS sequence"/>
</dbReference>
<dbReference type="RefSeq" id="XP_009170154.1">
    <property type="nucleotide sequence ID" value="XM_009171890.1"/>
</dbReference>
<evidence type="ECO:0000313" key="1">
    <source>
        <dbReference type="EMBL" id="KER26107.1"/>
    </source>
</evidence>
<sequence length="193" mass="21939">MNLKELLLVGVVVCVESFRKRTFGCATGTFIKGYVQHQKLRNSGHVLRMLDHRLLTRVLFSMSNSEWLKQSGGQPLTWQQGMNEITKRLGASRLPGWGPRDPNCAWLETLQVMADNRCCRFLSRLPKTGTCYARRYSLSAAKYEQNVGEVLPLSVGYAFMVYKCVNALLTGMLVKRVVGMLIYLCITMQMTYI</sequence>
<proteinExistence type="predicted"/>
<dbReference type="GeneID" id="20320766"/>